<comment type="caution">
    <text evidence="2">The sequence shown here is derived from an EMBL/GenBank/DDBJ whole genome shotgun (WGS) entry which is preliminary data.</text>
</comment>
<dbReference type="EMBL" id="JACIEG010000001">
    <property type="protein sequence ID" value="MBB3968283.1"/>
    <property type="molecule type" value="Genomic_DNA"/>
</dbReference>
<evidence type="ECO:0000256" key="1">
    <source>
        <dbReference type="SAM" id="MobiDB-lite"/>
    </source>
</evidence>
<dbReference type="RefSeq" id="WP_158285183.1">
    <property type="nucleotide sequence ID" value="NZ_BMCZ01000001.1"/>
</dbReference>
<feature type="compositionally biased region" description="Basic and acidic residues" evidence="1">
    <location>
        <begin position="44"/>
        <end position="53"/>
    </location>
</feature>
<keyword evidence="3" id="KW-1185">Reference proteome</keyword>
<evidence type="ECO:0000313" key="3">
    <source>
        <dbReference type="Proteomes" id="UP000583101"/>
    </source>
</evidence>
<organism evidence="2 3">
    <name type="scientific">Mucilaginibacter phyllosphaerae</name>
    <dbReference type="NCBI Taxonomy" id="1812349"/>
    <lineage>
        <taxon>Bacteria</taxon>
        <taxon>Pseudomonadati</taxon>
        <taxon>Bacteroidota</taxon>
        <taxon>Sphingobacteriia</taxon>
        <taxon>Sphingobacteriales</taxon>
        <taxon>Sphingobacteriaceae</taxon>
        <taxon>Mucilaginibacter</taxon>
    </lineage>
</organism>
<sequence>MEMGYSSLDLAMLLIAAFVIWAASRTPVKNNGTSKRLMGPGLKGGREHSHSVS</sequence>
<gene>
    <name evidence="2" type="ORF">GGR35_000869</name>
</gene>
<dbReference type="Proteomes" id="UP000583101">
    <property type="component" value="Unassembled WGS sequence"/>
</dbReference>
<feature type="region of interest" description="Disordered" evidence="1">
    <location>
        <begin position="29"/>
        <end position="53"/>
    </location>
</feature>
<proteinExistence type="predicted"/>
<accession>A0ABR6I5G9</accession>
<evidence type="ECO:0000313" key="2">
    <source>
        <dbReference type="EMBL" id="MBB3968283.1"/>
    </source>
</evidence>
<reference evidence="2 3" key="1">
    <citation type="submission" date="2020-08" db="EMBL/GenBank/DDBJ databases">
        <title>Genomic Encyclopedia of Type Strains, Phase IV (KMG-IV): sequencing the most valuable type-strain genomes for metagenomic binning, comparative biology and taxonomic classification.</title>
        <authorList>
            <person name="Goeker M."/>
        </authorList>
    </citation>
    <scope>NUCLEOTIDE SEQUENCE [LARGE SCALE GENOMIC DNA]</scope>
    <source>
        <strain evidence="2 3">DSM 100995</strain>
    </source>
</reference>
<name>A0ABR6I5G9_9SPHI</name>
<protein>
    <submittedName>
        <fullName evidence="2">Uncharacterized protein</fullName>
    </submittedName>
</protein>